<dbReference type="Gene3D" id="3.40.50.300">
    <property type="entry name" value="P-loop containing nucleotide triphosphate hydrolases"/>
    <property type="match status" value="1"/>
</dbReference>
<feature type="domain" description="AAA+ ATPase" evidence="4">
    <location>
        <begin position="178"/>
        <end position="329"/>
    </location>
</feature>
<keyword evidence="2" id="KW-0067">ATP-binding</keyword>
<dbReference type="SMART" id="SM00382">
    <property type="entry name" value="AAA"/>
    <property type="match status" value="1"/>
</dbReference>
<evidence type="ECO:0000256" key="1">
    <source>
        <dbReference type="ARBA" id="ARBA00022741"/>
    </source>
</evidence>
<dbReference type="InterPro" id="IPR001270">
    <property type="entry name" value="ClpA/B"/>
</dbReference>
<dbReference type="InterPro" id="IPR050130">
    <property type="entry name" value="ClpA_ClpB"/>
</dbReference>
<dbReference type="GO" id="GO:0005737">
    <property type="term" value="C:cytoplasm"/>
    <property type="evidence" value="ECO:0007669"/>
    <property type="project" value="TreeGrafter"/>
</dbReference>
<protein>
    <submittedName>
        <fullName evidence="5">Chaperone protein ClpB</fullName>
    </submittedName>
</protein>
<dbReference type="GO" id="GO:0005524">
    <property type="term" value="F:ATP binding"/>
    <property type="evidence" value="ECO:0007669"/>
    <property type="project" value="UniProtKB-KW"/>
</dbReference>
<proteinExistence type="predicted"/>
<dbReference type="SUPFAM" id="SSF52540">
    <property type="entry name" value="P-loop containing nucleoside triphosphate hydrolases"/>
    <property type="match status" value="1"/>
</dbReference>
<gene>
    <name evidence="5" type="primary">clpB_1</name>
    <name evidence="5" type="ORF">PDESU_03627</name>
</gene>
<dbReference type="InterPro" id="IPR003593">
    <property type="entry name" value="AAA+_ATPase"/>
</dbReference>
<name>A0A6C2U5G5_PONDE</name>
<evidence type="ECO:0000313" key="6">
    <source>
        <dbReference type="Proteomes" id="UP000366872"/>
    </source>
</evidence>
<dbReference type="InterPro" id="IPR003959">
    <property type="entry name" value="ATPase_AAA_core"/>
</dbReference>
<dbReference type="CDD" id="cd19499">
    <property type="entry name" value="RecA-like_ClpB_Hsp104-like"/>
    <property type="match status" value="1"/>
</dbReference>
<sequence>MRRFLNQNNAAFSDLEQRAQNACIRFQHVELPSGCTPAQADLGFEVDSNTGSAKLLVSRGVQYQGADASIAGWFSAGMIELPSFAEMVSWLQGPIAAAFDQTDESPAPSELTPREASSGAITDMASVEAGIPDPNKPLYLDENALAAKLKASVLGQDDAIDALSAIMVRHLARKEPSRPAVAFAVGPTGIGKTRSAEVLAKRLREFDDQCTGYQYLRLDMSEYQEAHRVSQLLGAPQGYLGHGDGSQLIDALRANPRTIVLFDEIEKAHPAILRTLMNAMDAGRISSASGAKGSHEIDCRYAVFMFTSNLDAKAILDELDSRNAFGNRSVEDEVCRRRLNAAGLAPEIIGRISRFLVYRPLEPKTRAEIITLAIAEVAKEYGIDVGYVKPNVIIEIMKQVRSTGFGIRPEKYLIDDLLGPALAEAAKSGMKEPACISGPPYQCRQQAVEEDDQKPSGES</sequence>
<dbReference type="InterPro" id="IPR027417">
    <property type="entry name" value="P-loop_NTPase"/>
</dbReference>
<evidence type="ECO:0000256" key="2">
    <source>
        <dbReference type="ARBA" id="ARBA00022840"/>
    </source>
</evidence>
<evidence type="ECO:0000313" key="5">
    <source>
        <dbReference type="EMBL" id="VGO15047.1"/>
    </source>
</evidence>
<dbReference type="EMBL" id="CAAHFG010000002">
    <property type="protein sequence ID" value="VGO15047.1"/>
    <property type="molecule type" value="Genomic_DNA"/>
</dbReference>
<organism evidence="5 6">
    <name type="scientific">Pontiella desulfatans</name>
    <dbReference type="NCBI Taxonomy" id="2750659"/>
    <lineage>
        <taxon>Bacteria</taxon>
        <taxon>Pseudomonadati</taxon>
        <taxon>Kiritimatiellota</taxon>
        <taxon>Kiritimatiellia</taxon>
        <taxon>Kiritimatiellales</taxon>
        <taxon>Pontiellaceae</taxon>
        <taxon>Pontiella</taxon>
    </lineage>
</organism>
<keyword evidence="1" id="KW-0547">Nucleotide-binding</keyword>
<accession>A0A6C2U5G5</accession>
<dbReference type="Pfam" id="PF07724">
    <property type="entry name" value="AAA_2"/>
    <property type="match status" value="1"/>
</dbReference>
<dbReference type="GO" id="GO:0016887">
    <property type="term" value="F:ATP hydrolysis activity"/>
    <property type="evidence" value="ECO:0007669"/>
    <property type="project" value="InterPro"/>
</dbReference>
<dbReference type="GO" id="GO:0034605">
    <property type="term" value="P:cellular response to heat"/>
    <property type="evidence" value="ECO:0007669"/>
    <property type="project" value="TreeGrafter"/>
</dbReference>
<evidence type="ECO:0000256" key="3">
    <source>
        <dbReference type="SAM" id="MobiDB-lite"/>
    </source>
</evidence>
<dbReference type="RefSeq" id="WP_136080653.1">
    <property type="nucleotide sequence ID" value="NZ_CAAHFG010000002.1"/>
</dbReference>
<dbReference type="PANTHER" id="PTHR11638:SF18">
    <property type="entry name" value="HEAT SHOCK PROTEIN 104"/>
    <property type="match status" value="1"/>
</dbReference>
<dbReference type="PRINTS" id="PR00300">
    <property type="entry name" value="CLPPROTEASEA"/>
</dbReference>
<dbReference type="AlphaFoldDB" id="A0A6C2U5G5"/>
<reference evidence="5 6" key="1">
    <citation type="submission" date="2019-04" db="EMBL/GenBank/DDBJ databases">
        <authorList>
            <person name="Van Vliet M D."/>
        </authorList>
    </citation>
    <scope>NUCLEOTIDE SEQUENCE [LARGE SCALE GENOMIC DNA]</scope>
    <source>
        <strain evidence="5 6">F1</strain>
    </source>
</reference>
<evidence type="ECO:0000259" key="4">
    <source>
        <dbReference type="SMART" id="SM00382"/>
    </source>
</evidence>
<dbReference type="Proteomes" id="UP000366872">
    <property type="component" value="Unassembled WGS sequence"/>
</dbReference>
<dbReference type="PANTHER" id="PTHR11638">
    <property type="entry name" value="ATP-DEPENDENT CLP PROTEASE"/>
    <property type="match status" value="1"/>
</dbReference>
<feature type="region of interest" description="Disordered" evidence="3">
    <location>
        <begin position="435"/>
        <end position="459"/>
    </location>
</feature>
<keyword evidence="6" id="KW-1185">Reference proteome</keyword>